<feature type="compositionally biased region" description="Polar residues" evidence="8">
    <location>
        <begin position="204"/>
        <end position="222"/>
    </location>
</feature>
<keyword evidence="6" id="KW-0206">Cytoskeleton</keyword>
<dbReference type="GO" id="GO:0007020">
    <property type="term" value="P:microtubule nucleation"/>
    <property type="evidence" value="ECO:0007669"/>
    <property type="project" value="TreeGrafter"/>
</dbReference>
<dbReference type="InterPro" id="IPR033494">
    <property type="entry name" value="NUDE"/>
</dbReference>
<keyword evidence="5 7" id="KW-0175">Coiled coil</keyword>
<evidence type="ECO:0000256" key="8">
    <source>
        <dbReference type="SAM" id="MobiDB-lite"/>
    </source>
</evidence>
<evidence type="ECO:0000259" key="9">
    <source>
        <dbReference type="Pfam" id="PF04880"/>
    </source>
</evidence>
<dbReference type="InterPro" id="IPR006964">
    <property type="entry name" value="NUDE_dom"/>
</dbReference>
<proteinExistence type="inferred from homology"/>
<feature type="compositionally biased region" description="Polar residues" evidence="8">
    <location>
        <begin position="429"/>
        <end position="470"/>
    </location>
</feature>
<dbReference type="GO" id="GO:0047496">
    <property type="term" value="P:vesicle transport along microtubule"/>
    <property type="evidence" value="ECO:0007669"/>
    <property type="project" value="TreeGrafter"/>
</dbReference>
<dbReference type="GO" id="GO:0005874">
    <property type="term" value="C:microtubule"/>
    <property type="evidence" value="ECO:0007669"/>
    <property type="project" value="UniProtKB-KW"/>
</dbReference>
<sequence>MEEPSFKSDQDALDHYRTLARNLQYDLDDTRLALDEFQQSSKELENELENELQATEKQLKDLKIKEENLIHEMDQWKNKYHSSLRDHTKTMTHMQTELESLRTSNEEYRTRLRDMELDNDELEGKERMVTSSLQDVESKYGKAIERITLLEDELIEKSRLEEECQRLKDDLRDMTEEIAVLRVQQRANSTSSTISTSASNPTSQILTPLEAQNTSPETSLSESGMEVLKDPKDLNSPLRVMARSKQLINSENSPRRRLISYGAISSPSRENSITNKSVAWTSRKASTLRVKSPLGTARPGLREVLSPGSKIPTPGIQNVASSSTSSTSNMTRSLQATTTTSATPPINGRRSHLQSLRAETERLQGMTKKLVSSRTLRQVSSIPVPKALGLSQSTSINRSHALNNSTNLSRLSGVGSSESQRAAASSRALNSQTTNQDRAGGSNETFQTNSTPTATAEQTCRSNSRNSVTTRVPRPKNSLNLSTSNGGRLSIGSEQQHQLGGAGNGFSKALMERSTTPILMNKIPMRKVSLECTERFLRPMSVQENYRSHFRRKSTGIGVTFGGSNLSSKNSLRTELTGENLSGKVTGIQSLTGQQLKTKRGLGTSVGSGNVNPKLN</sequence>
<feature type="domain" description="NUDE" evidence="9">
    <location>
        <begin position="132"/>
        <end position="233"/>
    </location>
</feature>
<organism evidence="10 11">
    <name type="scientific">Phakopsora pachyrhizi</name>
    <name type="common">Asian soybean rust disease fungus</name>
    <dbReference type="NCBI Taxonomy" id="170000"/>
    <lineage>
        <taxon>Eukaryota</taxon>
        <taxon>Fungi</taxon>
        <taxon>Dikarya</taxon>
        <taxon>Basidiomycota</taxon>
        <taxon>Pucciniomycotina</taxon>
        <taxon>Pucciniomycetes</taxon>
        <taxon>Pucciniales</taxon>
        <taxon>Phakopsoraceae</taxon>
        <taxon>Phakopsora</taxon>
    </lineage>
</organism>
<feature type="compositionally biased region" description="Polar residues" evidence="8">
    <location>
        <begin position="401"/>
        <end position="410"/>
    </location>
</feature>
<comment type="similarity">
    <text evidence="2">Belongs to the nudE family.</text>
</comment>
<comment type="caution">
    <text evidence="10">The sequence shown here is derived from an EMBL/GenBank/DDBJ whole genome shotgun (WGS) entry which is preliminary data.</text>
</comment>
<feature type="compositionally biased region" description="Low complexity" evidence="8">
    <location>
        <begin position="189"/>
        <end position="203"/>
    </location>
</feature>
<evidence type="ECO:0000256" key="3">
    <source>
        <dbReference type="ARBA" id="ARBA00022490"/>
    </source>
</evidence>
<keyword evidence="4" id="KW-0493">Microtubule</keyword>
<evidence type="ECO:0000313" key="10">
    <source>
        <dbReference type="EMBL" id="CAH7675593.1"/>
    </source>
</evidence>
<dbReference type="GO" id="GO:0000776">
    <property type="term" value="C:kinetochore"/>
    <property type="evidence" value="ECO:0007669"/>
    <property type="project" value="TreeGrafter"/>
</dbReference>
<protein>
    <recommendedName>
        <fullName evidence="9">NUDE domain-containing protein</fullName>
    </recommendedName>
</protein>
<dbReference type="GO" id="GO:0007059">
    <property type="term" value="P:chromosome segregation"/>
    <property type="evidence" value="ECO:0007669"/>
    <property type="project" value="TreeGrafter"/>
</dbReference>
<dbReference type="PANTHER" id="PTHR10921:SF1">
    <property type="entry name" value="NUCLEAR DISTRIBUTION PROTEIN NUDE HOMOLOG"/>
    <property type="match status" value="1"/>
</dbReference>
<dbReference type="GO" id="GO:0000132">
    <property type="term" value="P:establishment of mitotic spindle orientation"/>
    <property type="evidence" value="ECO:0007669"/>
    <property type="project" value="TreeGrafter"/>
</dbReference>
<evidence type="ECO:0000256" key="4">
    <source>
        <dbReference type="ARBA" id="ARBA00022701"/>
    </source>
</evidence>
<dbReference type="PANTHER" id="PTHR10921">
    <property type="entry name" value="NUCLEAR DISTRIBUTION PROTEIN NUDE HOMOLOG 1"/>
    <property type="match status" value="1"/>
</dbReference>
<dbReference type="AlphaFoldDB" id="A0AAV0B0H3"/>
<feature type="coiled-coil region" evidence="7">
    <location>
        <begin position="27"/>
        <end position="184"/>
    </location>
</feature>
<keyword evidence="3" id="KW-0963">Cytoplasm</keyword>
<reference evidence="10" key="1">
    <citation type="submission" date="2022-06" db="EMBL/GenBank/DDBJ databases">
        <authorList>
            <consortium name="SYNGENTA / RWTH Aachen University"/>
        </authorList>
    </citation>
    <scope>NUCLEOTIDE SEQUENCE</scope>
</reference>
<evidence type="ECO:0000256" key="2">
    <source>
        <dbReference type="ARBA" id="ARBA00007429"/>
    </source>
</evidence>
<evidence type="ECO:0000256" key="5">
    <source>
        <dbReference type="ARBA" id="ARBA00023054"/>
    </source>
</evidence>
<gene>
    <name evidence="10" type="ORF">PPACK8108_LOCUS10623</name>
</gene>
<keyword evidence="11" id="KW-1185">Reference proteome</keyword>
<dbReference type="EMBL" id="CALTRL010002380">
    <property type="protein sequence ID" value="CAH7675593.1"/>
    <property type="molecule type" value="Genomic_DNA"/>
</dbReference>
<dbReference type="Proteomes" id="UP001153365">
    <property type="component" value="Unassembled WGS sequence"/>
</dbReference>
<dbReference type="GO" id="GO:0051642">
    <property type="term" value="P:centrosome localization"/>
    <property type="evidence" value="ECO:0007669"/>
    <property type="project" value="TreeGrafter"/>
</dbReference>
<feature type="region of interest" description="Disordered" evidence="8">
    <location>
        <begin position="401"/>
        <end position="506"/>
    </location>
</feature>
<evidence type="ECO:0000256" key="1">
    <source>
        <dbReference type="ARBA" id="ARBA00004245"/>
    </source>
</evidence>
<comment type="subcellular location">
    <subcellularLocation>
        <location evidence="1">Cytoplasm</location>
        <location evidence="1">Cytoskeleton</location>
    </subcellularLocation>
</comment>
<feature type="compositionally biased region" description="Low complexity" evidence="8">
    <location>
        <begin position="416"/>
        <end position="428"/>
    </location>
</feature>
<accession>A0AAV0B0H3</accession>
<feature type="compositionally biased region" description="Polar residues" evidence="8">
    <location>
        <begin position="477"/>
        <end position="498"/>
    </location>
</feature>
<feature type="compositionally biased region" description="Polar residues" evidence="8">
    <location>
        <begin position="329"/>
        <end position="344"/>
    </location>
</feature>
<dbReference type="Gene3D" id="6.10.250.1080">
    <property type="match status" value="1"/>
</dbReference>
<dbReference type="GO" id="GO:0008017">
    <property type="term" value="F:microtubule binding"/>
    <property type="evidence" value="ECO:0007669"/>
    <property type="project" value="InterPro"/>
</dbReference>
<evidence type="ECO:0000256" key="6">
    <source>
        <dbReference type="ARBA" id="ARBA00023212"/>
    </source>
</evidence>
<evidence type="ECO:0000256" key="7">
    <source>
        <dbReference type="SAM" id="Coils"/>
    </source>
</evidence>
<dbReference type="GO" id="GO:0005871">
    <property type="term" value="C:kinesin complex"/>
    <property type="evidence" value="ECO:0007669"/>
    <property type="project" value="TreeGrafter"/>
</dbReference>
<evidence type="ECO:0000313" key="11">
    <source>
        <dbReference type="Proteomes" id="UP001153365"/>
    </source>
</evidence>
<name>A0AAV0B0H3_PHAPC</name>
<feature type="region of interest" description="Disordered" evidence="8">
    <location>
        <begin position="187"/>
        <end position="231"/>
    </location>
</feature>
<feature type="region of interest" description="Disordered" evidence="8">
    <location>
        <begin position="298"/>
        <end position="355"/>
    </location>
</feature>
<dbReference type="Pfam" id="PF04880">
    <property type="entry name" value="NUDE_C"/>
    <property type="match status" value="1"/>
</dbReference>